<dbReference type="OrthoDB" id="1263381at2"/>
<keyword evidence="2" id="KW-1185">Reference proteome</keyword>
<organism evidence="1 2">
    <name type="scientific">Massilimicrobiota timonensis</name>
    <dbReference type="NCBI Taxonomy" id="1776392"/>
    <lineage>
        <taxon>Bacteria</taxon>
        <taxon>Bacillati</taxon>
        <taxon>Bacillota</taxon>
        <taxon>Erysipelotrichia</taxon>
        <taxon>Erysipelotrichales</taxon>
        <taxon>Erysipelotrichaceae</taxon>
        <taxon>Massilimicrobiota</taxon>
    </lineage>
</organism>
<name>A0A1Y4SSZ7_9FIRM</name>
<dbReference type="EMBL" id="NFLJ01000047">
    <property type="protein sequence ID" value="OUQ32072.1"/>
    <property type="molecule type" value="Genomic_DNA"/>
</dbReference>
<dbReference type="AlphaFoldDB" id="A0A1Y4SSZ7"/>
<evidence type="ECO:0000313" key="2">
    <source>
        <dbReference type="Proteomes" id="UP000195305"/>
    </source>
</evidence>
<sequence>MIKVNEDLQFKLINKDTKTQLLICMEEPAELIQAISKVQRYLNEGVINPKYKSSLAANLCEEIADVYICLKKLQLYFDISDDCIQEWIDYKEKR</sequence>
<gene>
    <name evidence="1" type="ORF">B5E75_12735</name>
</gene>
<dbReference type="Proteomes" id="UP000195305">
    <property type="component" value="Unassembled WGS sequence"/>
</dbReference>
<protein>
    <recommendedName>
        <fullName evidence="3">NTP pyrophosphohydrolase MazG putative catalytic core domain-containing protein</fullName>
    </recommendedName>
</protein>
<accession>A0A1Y4SSZ7</accession>
<dbReference type="Gene3D" id="1.10.287.1080">
    <property type="entry name" value="MazG-like"/>
    <property type="match status" value="1"/>
</dbReference>
<evidence type="ECO:0000313" key="1">
    <source>
        <dbReference type="EMBL" id="OUQ32072.1"/>
    </source>
</evidence>
<proteinExistence type="predicted"/>
<dbReference type="RefSeq" id="WP_087359878.1">
    <property type="nucleotide sequence ID" value="NZ_NFLJ01000047.1"/>
</dbReference>
<comment type="caution">
    <text evidence="1">The sequence shown here is derived from an EMBL/GenBank/DDBJ whole genome shotgun (WGS) entry which is preliminary data.</text>
</comment>
<reference evidence="1 2" key="1">
    <citation type="journal article" date="2018" name="BMC Genomics">
        <title>Whole genome sequencing and function prediction of 133 gut anaerobes isolated from chicken caecum in pure cultures.</title>
        <authorList>
            <person name="Medvecky M."/>
            <person name="Cejkova D."/>
            <person name="Polansky O."/>
            <person name="Karasova D."/>
            <person name="Kubasova T."/>
            <person name="Cizek A."/>
            <person name="Rychlik I."/>
        </authorList>
    </citation>
    <scope>NUCLEOTIDE SEQUENCE [LARGE SCALE GENOMIC DNA]</scope>
    <source>
        <strain evidence="1 2">An13</strain>
    </source>
</reference>
<evidence type="ECO:0008006" key="3">
    <source>
        <dbReference type="Google" id="ProtNLM"/>
    </source>
</evidence>